<feature type="transmembrane region" description="Helical" evidence="5">
    <location>
        <begin position="953"/>
        <end position="975"/>
    </location>
</feature>
<comment type="subcellular location">
    <subcellularLocation>
        <location evidence="1">Membrane</location>
    </subcellularLocation>
</comment>
<evidence type="ECO:0000313" key="7">
    <source>
        <dbReference type="EMBL" id="KOS12456.1"/>
    </source>
</evidence>
<accession>A0A0M8MHB8</accession>
<dbReference type="STRING" id="77020.A0A0M8MHB8"/>
<protein>
    <submittedName>
        <fullName evidence="7">Reverse transcriptase</fullName>
    </submittedName>
</protein>
<keyword evidence="2 5" id="KW-0812">Transmembrane</keyword>
<name>A0A0M8MHB8_9BASI</name>
<evidence type="ECO:0000259" key="6">
    <source>
        <dbReference type="Pfam" id="PF00078"/>
    </source>
</evidence>
<dbReference type="Pfam" id="PF00078">
    <property type="entry name" value="RVT_1"/>
    <property type="match status" value="1"/>
</dbReference>
<feature type="transmembrane region" description="Helical" evidence="5">
    <location>
        <begin position="887"/>
        <end position="910"/>
    </location>
</feature>
<dbReference type="AlphaFoldDB" id="A0A0M8MHB8"/>
<dbReference type="PANTHER" id="PTHR37015">
    <property type="entry name" value="REVERSE TRANSCRIPTASE DOMAIN-CONTAINING PROTEIN"/>
    <property type="match status" value="1"/>
</dbReference>
<evidence type="ECO:0000313" key="8">
    <source>
        <dbReference type="Proteomes" id="UP000037751"/>
    </source>
</evidence>
<dbReference type="PANTHER" id="PTHR37015:SF2">
    <property type="entry name" value="REVERSE TRANSCRIPTASE DOMAIN-CONTAINING PROTEIN"/>
    <property type="match status" value="1"/>
</dbReference>
<dbReference type="VEuPathDB" id="FungiDB:Malapachy_2770"/>
<evidence type="ECO:0000256" key="3">
    <source>
        <dbReference type="ARBA" id="ARBA00022989"/>
    </source>
</evidence>
<feature type="transmembrane region" description="Helical" evidence="5">
    <location>
        <begin position="981"/>
        <end position="1002"/>
    </location>
</feature>
<evidence type="ECO:0000256" key="5">
    <source>
        <dbReference type="SAM" id="Phobius"/>
    </source>
</evidence>
<keyword evidence="7" id="KW-0548">Nucleotidyltransferase</keyword>
<feature type="transmembrane region" description="Helical" evidence="5">
    <location>
        <begin position="852"/>
        <end position="875"/>
    </location>
</feature>
<keyword evidence="7" id="KW-0808">Transferase</keyword>
<sequence>MFSTLKQITNTKRQKLNSRKDDLAAFRRRIQDQKVASSADPNLVLTLIEEMEAWGYKFPDNNEIRTWKAFLRQSEFDHNIDAAKVLTWGASLSKKLQVLENRYKLSDVYCSLVLQWVLESSSTSNKETAEQSTRKEMLEQRDIWDSYAFRQKDVDTDKIMAYLETLFAPASGGTSLDKKPLDRVRESLSNSTADMVTINMSSIRDAIDCLLKEDLFDGEKRKSLESFRENSIILNELADVIRSDTLKIEDWTWIDPPVALHIRRHINGKYRVYMDEDIIQAIFLHLVGMAWSKKVRGLFAELFLMRSVWKRSGSATTLTKKDIIRRKKFLGSSHENNSLHSSMYRHRENLYTNNYFLAQLPTDQHYAAYDEDVGKVNNDSKGAGAIKHKTLRLITTELLIQRELHGECTYFQTDFKWFGPSIPHATLLTVMRFFHIPSPWLKFFETFLQPTVIFAMDGEHAAPRRRVCGIPMSHVLSTFMGELLLFVLDFAVNQSTNGRNLYRFFDDIHFFGGQADCVAAWTTIQEYTQVMGLELNREKSASITCAMPGHTVEPSAILPDGVVRWGFLQLTSRGQWEVNKEALSDNIQEMTHQLQACQNVFTFVHAYNTYIRFIAHNLGHIGWALGQDHAKLVMSSISHVQSAVSSQLSRGKHTDIVSYLRDWICEALQLRDTDFHLPTEFFYFPTSMGGLNIHNPLAKFLGSVDELWPDVPKRITDTIQRERDTYETLKKKFDSGETHDNELDVDEPFMSYEEYAKAFEERSEHLGSLYDDMLSSFEHTPLPLSMHAEEMETQYSEIHHHQRHSKAENWTLEMYGADAFEHFGDLDICDTNFLPLGLVDLLLKERMRWKNYLFFLHGRNGCCVTFGFALAGWVTHSFLQADNAGSWQWRIPVIILSLLSTPVAASVFMFPEFSMARDEEPYQYQLYAQKNGAGIISAYSSQMIIKIRLTKDIAPILAGVVLIFKFLEICATPLIGPGRPVGGYAATVFVYIFSFESLASIGQNFLYTQEIVNTSYRAQASSTALILFWATQLCVTLVTPIGLERLDRQFYFVWFALCLINIPLVWFFYPEAKNLSMEERERERI</sequence>
<feature type="transmembrane region" description="Helical" evidence="5">
    <location>
        <begin position="1023"/>
        <end position="1043"/>
    </location>
</feature>
<gene>
    <name evidence="7" type="ORF">Malapachy_2770</name>
</gene>
<reference evidence="7 8" key="1">
    <citation type="submission" date="2015-07" db="EMBL/GenBank/DDBJ databases">
        <title>Draft Genome Sequence of Malassezia furfur CBS1878 and Malassezia pachydermatis CBS1879.</title>
        <authorList>
            <person name="Triana S."/>
            <person name="Ohm R."/>
            <person name="Gonzalez A."/>
            <person name="DeCock H."/>
            <person name="Restrepo S."/>
            <person name="Celis A."/>
        </authorList>
    </citation>
    <scope>NUCLEOTIDE SEQUENCE [LARGE SCALE GENOMIC DNA]</scope>
    <source>
        <strain evidence="7 8">CBS 1879</strain>
    </source>
</reference>
<dbReference type="GeneID" id="28729132"/>
<evidence type="ECO:0000256" key="4">
    <source>
        <dbReference type="ARBA" id="ARBA00023136"/>
    </source>
</evidence>
<dbReference type="Proteomes" id="UP000037751">
    <property type="component" value="Unassembled WGS sequence"/>
</dbReference>
<dbReference type="InterPro" id="IPR036259">
    <property type="entry name" value="MFS_trans_sf"/>
</dbReference>
<dbReference type="GO" id="GO:0022857">
    <property type="term" value="F:transmembrane transporter activity"/>
    <property type="evidence" value="ECO:0007669"/>
    <property type="project" value="InterPro"/>
</dbReference>
<proteinExistence type="predicted"/>
<keyword evidence="3 5" id="KW-1133">Transmembrane helix</keyword>
<dbReference type="EMBL" id="LGAV01000013">
    <property type="protein sequence ID" value="KOS12456.1"/>
    <property type="molecule type" value="Genomic_DNA"/>
</dbReference>
<keyword evidence="7" id="KW-0695">RNA-directed DNA polymerase</keyword>
<dbReference type="InterPro" id="IPR005828">
    <property type="entry name" value="MFS_sugar_transport-like"/>
</dbReference>
<dbReference type="SUPFAM" id="SSF103473">
    <property type="entry name" value="MFS general substrate transporter"/>
    <property type="match status" value="1"/>
</dbReference>
<dbReference type="Pfam" id="PF00083">
    <property type="entry name" value="Sugar_tr"/>
    <property type="match status" value="1"/>
</dbReference>
<evidence type="ECO:0000256" key="2">
    <source>
        <dbReference type="ARBA" id="ARBA00022692"/>
    </source>
</evidence>
<dbReference type="GO" id="GO:0003964">
    <property type="term" value="F:RNA-directed DNA polymerase activity"/>
    <property type="evidence" value="ECO:0007669"/>
    <property type="project" value="UniProtKB-KW"/>
</dbReference>
<evidence type="ECO:0000256" key="1">
    <source>
        <dbReference type="ARBA" id="ARBA00004370"/>
    </source>
</evidence>
<keyword evidence="4 5" id="KW-0472">Membrane</keyword>
<keyword evidence="8" id="KW-1185">Reference proteome</keyword>
<dbReference type="RefSeq" id="XP_017990088.1">
    <property type="nucleotide sequence ID" value="XM_018138736.1"/>
</dbReference>
<dbReference type="InterPro" id="IPR000477">
    <property type="entry name" value="RT_dom"/>
</dbReference>
<comment type="caution">
    <text evidence="7">The sequence shown here is derived from an EMBL/GenBank/DDBJ whole genome shotgun (WGS) entry which is preliminary data.</text>
</comment>
<dbReference type="GO" id="GO:0016020">
    <property type="term" value="C:membrane"/>
    <property type="evidence" value="ECO:0007669"/>
    <property type="project" value="UniProtKB-SubCell"/>
</dbReference>
<feature type="domain" description="Reverse transcriptase" evidence="6">
    <location>
        <begin position="400"/>
        <end position="543"/>
    </location>
</feature>
<dbReference type="OrthoDB" id="74545at2759"/>
<feature type="transmembrane region" description="Helical" evidence="5">
    <location>
        <begin position="1049"/>
        <end position="1069"/>
    </location>
</feature>
<dbReference type="Gene3D" id="1.20.1250.20">
    <property type="entry name" value="MFS general substrate transporter like domains"/>
    <property type="match status" value="1"/>
</dbReference>
<organism evidence="7 8">
    <name type="scientific">Malassezia pachydermatis</name>
    <dbReference type="NCBI Taxonomy" id="77020"/>
    <lineage>
        <taxon>Eukaryota</taxon>
        <taxon>Fungi</taxon>
        <taxon>Dikarya</taxon>
        <taxon>Basidiomycota</taxon>
        <taxon>Ustilaginomycotina</taxon>
        <taxon>Malasseziomycetes</taxon>
        <taxon>Malasseziales</taxon>
        <taxon>Malasseziaceae</taxon>
        <taxon>Malassezia</taxon>
    </lineage>
</organism>
<feature type="transmembrane region" description="Helical" evidence="5">
    <location>
        <begin position="472"/>
        <end position="492"/>
    </location>
</feature>